<evidence type="ECO:0000313" key="1">
    <source>
        <dbReference type="EMBL" id="JAD54542.1"/>
    </source>
</evidence>
<name>A0A0A9B5G2_ARUDO</name>
<sequence length="12" mass="1360">MREDAKTVSSHV</sequence>
<reference evidence="1" key="2">
    <citation type="journal article" date="2015" name="Data Brief">
        <title>Shoot transcriptome of the giant reed, Arundo donax.</title>
        <authorList>
            <person name="Barrero R.A."/>
            <person name="Guerrero F.D."/>
            <person name="Moolhuijzen P."/>
            <person name="Goolsby J.A."/>
            <person name="Tidwell J."/>
            <person name="Bellgard S.E."/>
            <person name="Bellgard M.I."/>
        </authorList>
    </citation>
    <scope>NUCLEOTIDE SEQUENCE</scope>
    <source>
        <tissue evidence="1">Shoot tissue taken approximately 20 cm above the soil surface</tissue>
    </source>
</reference>
<proteinExistence type="predicted"/>
<organism evidence="1">
    <name type="scientific">Arundo donax</name>
    <name type="common">Giant reed</name>
    <name type="synonym">Donax arundinaceus</name>
    <dbReference type="NCBI Taxonomy" id="35708"/>
    <lineage>
        <taxon>Eukaryota</taxon>
        <taxon>Viridiplantae</taxon>
        <taxon>Streptophyta</taxon>
        <taxon>Embryophyta</taxon>
        <taxon>Tracheophyta</taxon>
        <taxon>Spermatophyta</taxon>
        <taxon>Magnoliopsida</taxon>
        <taxon>Liliopsida</taxon>
        <taxon>Poales</taxon>
        <taxon>Poaceae</taxon>
        <taxon>PACMAD clade</taxon>
        <taxon>Arundinoideae</taxon>
        <taxon>Arundineae</taxon>
        <taxon>Arundo</taxon>
    </lineage>
</organism>
<accession>A0A0A9B5G2</accession>
<reference evidence="1" key="1">
    <citation type="submission" date="2014-09" db="EMBL/GenBank/DDBJ databases">
        <authorList>
            <person name="Magalhaes I.L.F."/>
            <person name="Oliveira U."/>
            <person name="Santos F.R."/>
            <person name="Vidigal T.H.D.A."/>
            <person name="Brescovit A.D."/>
            <person name="Santos A.J."/>
        </authorList>
    </citation>
    <scope>NUCLEOTIDE SEQUENCE</scope>
    <source>
        <tissue evidence="1">Shoot tissue taken approximately 20 cm above the soil surface</tissue>
    </source>
</reference>
<protein>
    <submittedName>
        <fullName evidence="1">Uncharacterized protein</fullName>
    </submittedName>
</protein>
<dbReference type="EMBL" id="GBRH01243353">
    <property type="protein sequence ID" value="JAD54542.1"/>
    <property type="molecule type" value="Transcribed_RNA"/>
</dbReference>